<protein>
    <recommendedName>
        <fullName evidence="11">Carbon monoxide dehydrogenase</fullName>
        <ecNumber evidence="11">1.2.7.4</ecNumber>
    </recommendedName>
</protein>
<dbReference type="EMBL" id="DF384213">
    <property type="protein sequence ID" value="GAE02748.1"/>
    <property type="molecule type" value="Genomic_DNA"/>
</dbReference>
<comment type="cofactor">
    <cofactor evidence="1">
        <name>[4Fe-4S] cluster</name>
        <dbReference type="ChEBI" id="CHEBI:49883"/>
    </cofactor>
</comment>
<feature type="binding site" evidence="12">
    <location>
        <position position="472"/>
    </location>
    <ligand>
        <name>[Ni-4Fe-4S] cluster</name>
        <dbReference type="ChEBI" id="CHEBI:47739"/>
    </ligand>
</feature>
<evidence type="ECO:0000256" key="9">
    <source>
        <dbReference type="ARBA" id="ARBA00023014"/>
    </source>
</evidence>
<dbReference type="GO" id="GO:0004601">
    <property type="term" value="F:peroxidase activity"/>
    <property type="evidence" value="ECO:0007669"/>
    <property type="project" value="TreeGrafter"/>
</dbReference>
<dbReference type="InterPro" id="IPR004137">
    <property type="entry name" value="HCP/CODH"/>
</dbReference>
<evidence type="ECO:0000256" key="11">
    <source>
        <dbReference type="PIRNR" id="PIRNR005023"/>
    </source>
</evidence>
<evidence type="ECO:0000256" key="5">
    <source>
        <dbReference type="ARBA" id="ARBA00022596"/>
    </source>
</evidence>
<dbReference type="FunFam" id="3.40.50.2030:FF:000005">
    <property type="entry name" value="Carbon monoxide dehydrogenase"/>
    <property type="match status" value="1"/>
</dbReference>
<dbReference type="Gene3D" id="1.20.1270.30">
    <property type="match status" value="1"/>
</dbReference>
<keyword evidence="4 11" id="KW-0004">4Fe-4S</keyword>
<evidence type="ECO:0000256" key="4">
    <source>
        <dbReference type="ARBA" id="ARBA00022485"/>
    </source>
</evidence>
<dbReference type="Pfam" id="PF03063">
    <property type="entry name" value="Prismane"/>
    <property type="match status" value="1"/>
</dbReference>
<proteinExistence type="inferred from homology"/>
<feature type="binding site" evidence="12">
    <location>
        <position position="362"/>
    </location>
    <ligand>
        <name>[Ni-4Fe-4S] cluster</name>
        <dbReference type="ChEBI" id="CHEBI:47739"/>
    </ligand>
</feature>
<evidence type="ECO:0000256" key="7">
    <source>
        <dbReference type="ARBA" id="ARBA00023002"/>
    </source>
</evidence>
<feature type="binding site" evidence="12">
    <location>
        <position position="283"/>
    </location>
    <ligand>
        <name>[Ni-4Fe-4S] cluster</name>
        <dbReference type="ChEBI" id="CHEBI:47739"/>
    </ligand>
</feature>
<feature type="binding site" evidence="12">
    <location>
        <position position="79"/>
    </location>
    <ligand>
        <name>[4Fe-4S] cluster</name>
        <dbReference type="ChEBI" id="CHEBI:49883"/>
        <label>2</label>
    </ligand>
</feature>
<accession>A0A0S6U7W8</accession>
<feature type="binding site" evidence="12">
    <location>
        <position position="92"/>
    </location>
    <ligand>
        <name>[4Fe-4S] cluster</name>
        <dbReference type="ChEBI" id="CHEBI:49883"/>
        <label>2</label>
    </ligand>
</feature>
<evidence type="ECO:0000256" key="6">
    <source>
        <dbReference type="ARBA" id="ARBA00022723"/>
    </source>
</evidence>
<dbReference type="GO" id="GO:0016151">
    <property type="term" value="F:nickel cation binding"/>
    <property type="evidence" value="ECO:0007669"/>
    <property type="project" value="InterPro"/>
</dbReference>
<dbReference type="InterPro" id="IPR016101">
    <property type="entry name" value="CO_DH_a-bundle"/>
</dbReference>
<reference evidence="13" key="1">
    <citation type="submission" date="2013-10" db="EMBL/GenBank/DDBJ databases">
        <title>Draft genome sequence of Clostridium botulinum type B strain Osaka05.</title>
        <authorList>
            <person name="Sakaguchi Y."/>
            <person name="Hosomi K."/>
            <person name="Uchiyama J."/>
            <person name="Ogura Y."/>
            <person name="Sakaguchi M."/>
            <person name="Kohda T."/>
            <person name="Mukamoto M."/>
            <person name="Misawa N."/>
            <person name="Matsuzaki S."/>
            <person name="Hayashi T."/>
            <person name="Kozaki S."/>
        </authorList>
    </citation>
    <scope>NUCLEOTIDE SEQUENCE</scope>
    <source>
        <strain evidence="13">Osaka05</strain>
    </source>
</reference>
<dbReference type="GO" id="GO:0043885">
    <property type="term" value="F:anaerobic carbon-monoxide dehydrogenase activity"/>
    <property type="evidence" value="ECO:0007669"/>
    <property type="project" value="UniProtKB-UniRule"/>
</dbReference>
<dbReference type="Proteomes" id="UP000054164">
    <property type="component" value="Unassembled WGS sequence"/>
</dbReference>
<keyword evidence="5 12" id="KW-0533">Nickel</keyword>
<keyword evidence="9 11" id="KW-0411">Iron-sulfur</keyword>
<evidence type="ECO:0000256" key="10">
    <source>
        <dbReference type="ARBA" id="ARBA00048733"/>
    </source>
</evidence>
<keyword evidence="6 11" id="KW-0479">Metal-binding</keyword>
<dbReference type="InterPro" id="IPR010047">
    <property type="entry name" value="CODH"/>
</dbReference>
<dbReference type="NCBIfam" id="TIGR01702">
    <property type="entry name" value="CO_DH_cata"/>
    <property type="match status" value="1"/>
</dbReference>
<dbReference type="Gene3D" id="3.40.50.2030">
    <property type="match status" value="2"/>
</dbReference>
<evidence type="ECO:0000256" key="1">
    <source>
        <dbReference type="ARBA" id="ARBA00001966"/>
    </source>
</evidence>
<name>A0A0S6U7W8_CLOBO</name>
<comment type="catalytic activity">
    <reaction evidence="10 11">
        <text>CO + 2 oxidized [2Fe-2S]-[ferredoxin] + H2O = 2 reduced [2Fe-2S]-[ferredoxin] + CO2 + 2 H(+)</text>
        <dbReference type="Rhea" id="RHEA:21040"/>
        <dbReference type="Rhea" id="RHEA-COMP:10000"/>
        <dbReference type="Rhea" id="RHEA-COMP:10001"/>
        <dbReference type="ChEBI" id="CHEBI:15377"/>
        <dbReference type="ChEBI" id="CHEBI:15378"/>
        <dbReference type="ChEBI" id="CHEBI:16526"/>
        <dbReference type="ChEBI" id="CHEBI:17245"/>
        <dbReference type="ChEBI" id="CHEBI:33737"/>
        <dbReference type="ChEBI" id="CHEBI:33738"/>
        <dbReference type="EC" id="1.2.7.4"/>
    </reaction>
</comment>
<dbReference type="InterPro" id="IPR016099">
    <property type="entry name" value="Prismane-like_a/b-sand"/>
</dbReference>
<dbReference type="InterPro" id="IPR011254">
    <property type="entry name" value="Prismane-like_sf"/>
</dbReference>
<evidence type="ECO:0000256" key="12">
    <source>
        <dbReference type="PIRSR" id="PIRSR005023-1"/>
    </source>
</evidence>
<feature type="binding site" evidence="12">
    <location>
        <position position="74"/>
    </location>
    <ligand>
        <name>[4Fe-4S] cluster</name>
        <dbReference type="ChEBI" id="CHEBI:49883"/>
        <label>2</label>
    </ligand>
</feature>
<keyword evidence="7 11" id="KW-0560">Oxidoreductase</keyword>
<comment type="similarity">
    <text evidence="2">Belongs to the Ni-containing carbon monoxide dehydrogenase family.</text>
</comment>
<dbReference type="PIRSF" id="PIRSF005023">
    <property type="entry name" value="CODH"/>
    <property type="match status" value="1"/>
</dbReference>
<feature type="binding site" evidence="12">
    <location>
        <position position="62"/>
    </location>
    <ligand>
        <name>[4Fe-4S] cluster</name>
        <dbReference type="ChEBI" id="CHEBI:49883"/>
        <label>1</label>
        <note>ligand shared between dimeric partners</note>
    </ligand>
</feature>
<dbReference type="HOGENOM" id="CLU_030631_0_0_9"/>
<dbReference type="GO" id="GO:0042542">
    <property type="term" value="P:response to hydrogen peroxide"/>
    <property type="evidence" value="ECO:0007669"/>
    <property type="project" value="TreeGrafter"/>
</dbReference>
<feature type="binding site" evidence="12">
    <location>
        <position position="545"/>
    </location>
    <ligand>
        <name>[Ni-4Fe-4S] cluster</name>
        <dbReference type="ChEBI" id="CHEBI:47739"/>
    </ligand>
</feature>
<dbReference type="GO" id="GO:0050418">
    <property type="term" value="F:hydroxylamine reductase activity"/>
    <property type="evidence" value="ECO:0007669"/>
    <property type="project" value="TreeGrafter"/>
</dbReference>
<comment type="subunit">
    <text evidence="3">Homodimer.</text>
</comment>
<dbReference type="GO" id="GO:0006091">
    <property type="term" value="P:generation of precursor metabolites and energy"/>
    <property type="evidence" value="ECO:0007669"/>
    <property type="project" value="InterPro"/>
</dbReference>
<dbReference type="EC" id="1.2.7.4" evidence="11"/>
<dbReference type="GO" id="GO:0051539">
    <property type="term" value="F:4 iron, 4 sulfur cluster binding"/>
    <property type="evidence" value="ECO:0007669"/>
    <property type="project" value="UniProtKB-UniRule"/>
</dbReference>
<sequence>MNKIYNNFIDFIRLSVMGESILEKAEGRVSYHDSVEEMLKRIREDGMSNVFDRWIEQEKIRCKFCLQGLSCQLCSQGPCRINEKGPQKKGVCGIGPDAMAMRNFLLKNIMGAGTYSHHAYEAFRTLKATAEGKTPFTIKDVNKLKWMCEKLGIDTNKDTNQMAIELADLLEQQQKIDVEDKNLMVEAFAPKKRKELWRKLNIYPAGTVHEEQNCVASCLTNVDGNYKSLAAKALRLGIATIYNSQIGLEMVQDILFGTPMPHEVDVDLGIMDPEYVNIVFNGHQPWGGVATIQKAKMEEVQQKAKAAGAKGLRVVGSIETGQELLQRFEVDDVFVGLMGNWLAIEPLLATGTVDVMAMEENCSPPAIDHYAEKYGATLVSISTIIDIPGLQHKIPYDPEKVDAMADSLIDLAIENFKNRKDKVKPMVPKITQKAIAGFSTEAVLGALGNKLDPLVDVIAAGKIKGVVALANCSTLRNGPQDWNTVNLTKELIKKDILVVSGGCGNHALEVAGLCTLQAANTIAGEGLKEVCNLLKIPPVLSFGTCTDTGRISMLVTALADHMNLDVSDLPIAVTAPEWMEQKATIDGIFAVAYGAYTHLSPVPFMTGAPELVKLLTEEVENITGGKVALGDDPVEVANNIEAHIVGKRNKLGLS</sequence>
<evidence type="ECO:0000256" key="8">
    <source>
        <dbReference type="ARBA" id="ARBA00023004"/>
    </source>
</evidence>
<evidence type="ECO:0000313" key="13">
    <source>
        <dbReference type="EMBL" id="GAE02748.1"/>
    </source>
</evidence>
<evidence type="ECO:0000256" key="3">
    <source>
        <dbReference type="ARBA" id="ARBA00011738"/>
    </source>
</evidence>
<dbReference type="RefSeq" id="WP_030035527.1">
    <property type="nucleotide sequence ID" value="NZ_DF384213.1"/>
</dbReference>
<dbReference type="FunFam" id="3.40.50.2030:FF:000003">
    <property type="entry name" value="Carbon monoxide dehydrogenase"/>
    <property type="match status" value="1"/>
</dbReference>
<dbReference type="SUPFAM" id="SSF56821">
    <property type="entry name" value="Prismane protein-like"/>
    <property type="match status" value="1"/>
</dbReference>
<organism evidence="13">
    <name type="scientific">Clostridium botulinum B str. Osaka05</name>
    <dbReference type="NCBI Taxonomy" id="1407017"/>
    <lineage>
        <taxon>Bacteria</taxon>
        <taxon>Bacillati</taxon>
        <taxon>Bacillota</taxon>
        <taxon>Clostridia</taxon>
        <taxon>Eubacteriales</taxon>
        <taxon>Clostridiaceae</taxon>
        <taxon>Clostridium</taxon>
    </lineage>
</organism>
<dbReference type="PANTHER" id="PTHR30109:SF4">
    <property type="entry name" value="CARBON MONOXIDE DEHYDROGENASE"/>
    <property type="match status" value="1"/>
</dbReference>
<gene>
    <name evidence="13" type="ORF">CBO05C_2438</name>
</gene>
<feature type="binding site" evidence="12">
    <location>
        <position position="71"/>
    </location>
    <ligand>
        <name>[4Fe-4S] cluster</name>
        <dbReference type="ChEBI" id="CHEBI:49883"/>
        <label>2</label>
    </ligand>
</feature>
<feature type="binding site" evidence="12">
    <location>
        <position position="503"/>
    </location>
    <ligand>
        <name>[Ni-4Fe-4S] cluster</name>
        <dbReference type="ChEBI" id="CHEBI:47739"/>
    </ligand>
</feature>
<dbReference type="CDD" id="cd01915">
    <property type="entry name" value="CODH"/>
    <property type="match status" value="1"/>
</dbReference>
<keyword evidence="8 11" id="KW-0408">Iron</keyword>
<dbReference type="PANTHER" id="PTHR30109">
    <property type="entry name" value="HYDROXYLAMINE REDUCTASE"/>
    <property type="match status" value="1"/>
</dbReference>
<evidence type="ECO:0000256" key="2">
    <source>
        <dbReference type="ARBA" id="ARBA00010689"/>
    </source>
</evidence>
<dbReference type="AlphaFoldDB" id="A0A0S6U7W8"/>
<dbReference type="FunFam" id="1.20.1270.30:FF:000001">
    <property type="entry name" value="Carbon monoxide dehydrogenase"/>
    <property type="match status" value="1"/>
</dbReference>